<sequence length="131" mass="14260">GSGFYVDSEIGGAAATGLGEDLMKGCLSYEIVRLMGEGCSPQQACDQSVYAFHEKLTQRYGKAGAFSLVAMNKQGDWGVATNVEFTFTVGTDMQQPEIYIANPGKNHTTEIQPISQEWLAAYEKRIKAPIE</sequence>
<dbReference type="InterPro" id="IPR029055">
    <property type="entry name" value="Ntn_hydrolases_N"/>
</dbReference>
<dbReference type="Pfam" id="PF01112">
    <property type="entry name" value="Asparaginase_2"/>
    <property type="match status" value="1"/>
</dbReference>
<dbReference type="InterPro" id="IPR000246">
    <property type="entry name" value="Peptidase_T2"/>
</dbReference>
<evidence type="ECO:0000313" key="1">
    <source>
        <dbReference type="EMBL" id="MXS27858.1"/>
    </source>
</evidence>
<accession>A0A6I4XWC8</accession>
<proteinExistence type="predicted"/>
<feature type="non-terminal residue" evidence="1">
    <location>
        <position position="1"/>
    </location>
</feature>
<comment type="caution">
    <text evidence="1">The sequence shown here is derived from an EMBL/GenBank/DDBJ whole genome shotgun (WGS) entry which is preliminary data.</text>
</comment>
<dbReference type="EMBL" id="WVTI01000280">
    <property type="protein sequence ID" value="MXS27858.1"/>
    <property type="molecule type" value="Genomic_DNA"/>
</dbReference>
<dbReference type="AlphaFoldDB" id="A0A6I4XWC8"/>
<evidence type="ECO:0000313" key="2">
    <source>
        <dbReference type="Proteomes" id="UP000439965"/>
    </source>
</evidence>
<name>A0A6I4XWC8_ENTGA</name>
<reference evidence="1 2" key="1">
    <citation type="submission" date="2019-04" db="EMBL/GenBank/DDBJ databases">
        <title>Step-wise assembly of the neonatal virome modulated by breast feeding.</title>
        <authorList>
            <person name="Liang G."/>
            <person name="Bushman F."/>
        </authorList>
    </citation>
    <scope>NUCLEOTIDE SEQUENCE [LARGE SCALE GENOMIC DNA]</scope>
    <source>
        <strain evidence="1 2">E3404</strain>
    </source>
</reference>
<gene>
    <name evidence="1" type="ORF">GTI89_17600</name>
</gene>
<protein>
    <submittedName>
        <fullName evidence="1">N(4)-(Beta-N-acetylglucosaminyl)-L-asparaginase</fullName>
    </submittedName>
</protein>
<dbReference type="Proteomes" id="UP000439965">
    <property type="component" value="Unassembled WGS sequence"/>
</dbReference>
<dbReference type="Gene3D" id="3.60.20.30">
    <property type="entry name" value="(Glycosyl)asparaginase"/>
    <property type="match status" value="1"/>
</dbReference>
<organism evidence="1 2">
    <name type="scientific">Enterococcus gallinarum</name>
    <dbReference type="NCBI Taxonomy" id="1353"/>
    <lineage>
        <taxon>Bacteria</taxon>
        <taxon>Bacillati</taxon>
        <taxon>Bacillota</taxon>
        <taxon>Bacilli</taxon>
        <taxon>Lactobacillales</taxon>
        <taxon>Enterococcaceae</taxon>
        <taxon>Enterococcus</taxon>
    </lineage>
</organism>
<dbReference type="GO" id="GO:0016787">
    <property type="term" value="F:hydrolase activity"/>
    <property type="evidence" value="ECO:0007669"/>
    <property type="project" value="InterPro"/>
</dbReference>
<dbReference type="RefSeq" id="WP_202399261.1">
    <property type="nucleotide sequence ID" value="NZ_WVTI01000280.1"/>
</dbReference>
<dbReference type="SUPFAM" id="SSF56235">
    <property type="entry name" value="N-terminal nucleophile aminohydrolases (Ntn hydrolases)"/>
    <property type="match status" value="1"/>
</dbReference>